<organism evidence="2 3">
    <name type="scientific">Oceanirhabdus seepicola</name>
    <dbReference type="NCBI Taxonomy" id="2828781"/>
    <lineage>
        <taxon>Bacteria</taxon>
        <taxon>Bacillati</taxon>
        <taxon>Bacillota</taxon>
        <taxon>Clostridia</taxon>
        <taxon>Eubacteriales</taxon>
        <taxon>Clostridiaceae</taxon>
        <taxon>Oceanirhabdus</taxon>
    </lineage>
</organism>
<dbReference type="GO" id="GO:0008757">
    <property type="term" value="F:S-adenosylmethionine-dependent methyltransferase activity"/>
    <property type="evidence" value="ECO:0007669"/>
    <property type="project" value="InterPro"/>
</dbReference>
<dbReference type="SUPFAM" id="SSF53335">
    <property type="entry name" value="S-adenosyl-L-methionine-dependent methyltransferases"/>
    <property type="match status" value="1"/>
</dbReference>
<dbReference type="AlphaFoldDB" id="A0A9J6P6M7"/>
<feature type="domain" description="Methyltransferase type 11" evidence="1">
    <location>
        <begin position="63"/>
        <end position="158"/>
    </location>
</feature>
<dbReference type="InterPro" id="IPR013216">
    <property type="entry name" value="Methyltransf_11"/>
</dbReference>
<dbReference type="EMBL" id="JAGSOJ010000004">
    <property type="protein sequence ID" value="MCM1991753.1"/>
    <property type="molecule type" value="Genomic_DNA"/>
</dbReference>
<protein>
    <submittedName>
        <fullName evidence="2">Class I SAM-dependent methyltransferase</fullName>
    </submittedName>
</protein>
<dbReference type="GO" id="GO:0032259">
    <property type="term" value="P:methylation"/>
    <property type="evidence" value="ECO:0007669"/>
    <property type="project" value="UniProtKB-KW"/>
</dbReference>
<dbReference type="Pfam" id="PF08241">
    <property type="entry name" value="Methyltransf_11"/>
    <property type="match status" value="1"/>
</dbReference>
<proteinExistence type="predicted"/>
<dbReference type="Proteomes" id="UP001056429">
    <property type="component" value="Unassembled WGS sequence"/>
</dbReference>
<evidence type="ECO:0000313" key="3">
    <source>
        <dbReference type="Proteomes" id="UP001056429"/>
    </source>
</evidence>
<name>A0A9J6P6M7_9CLOT</name>
<dbReference type="CDD" id="cd02440">
    <property type="entry name" value="AdoMet_MTases"/>
    <property type="match status" value="1"/>
</dbReference>
<accession>A0A9J6P6M7</accession>
<keyword evidence="2" id="KW-0808">Transferase</keyword>
<keyword evidence="3" id="KW-1185">Reference proteome</keyword>
<comment type="caution">
    <text evidence="2">The sequence shown here is derived from an EMBL/GenBank/DDBJ whole genome shotgun (WGS) entry which is preliminary data.</text>
</comment>
<dbReference type="Gene3D" id="3.40.50.150">
    <property type="entry name" value="Vaccinia Virus protein VP39"/>
    <property type="match status" value="1"/>
</dbReference>
<gene>
    <name evidence="2" type="ORF">KDK92_18600</name>
</gene>
<evidence type="ECO:0000313" key="2">
    <source>
        <dbReference type="EMBL" id="MCM1991753.1"/>
    </source>
</evidence>
<reference evidence="2" key="2">
    <citation type="submission" date="2021-04" db="EMBL/GenBank/DDBJ databases">
        <authorList>
            <person name="Dong X."/>
        </authorList>
    </citation>
    <scope>NUCLEOTIDE SEQUENCE</scope>
    <source>
        <strain evidence="2">ZWT</strain>
    </source>
</reference>
<sequence>MDFIDYNRKVWDIEVENNNVWTQPVSEEDIRNAKKGEWDIVLTSFKTVPKEWFPLPLDNKKVLCLASGGGQQGPIMAALGAEVTVFDNSPKQLSQDILVAEREGLTIHTELGDMRDLSRFDDETFDLIIHPVSNCFVDNVLPVWKEAYRVLKKNGVLLAGFSNSIEYIFDLKSMNNGELVVKHKIPYSDIKDLSEDEFKELITDQNEPACFGHSLEDQIQGQIKAGFVIAGFYEDKSGDSPLDEYINTFIATKAIKL</sequence>
<evidence type="ECO:0000259" key="1">
    <source>
        <dbReference type="Pfam" id="PF08241"/>
    </source>
</evidence>
<reference evidence="2" key="1">
    <citation type="journal article" date="2021" name="mSystems">
        <title>Bacteria and Archaea Synergistically Convert Glycine Betaine to Biogenic Methane in the Formosa Cold Seep of the South China Sea.</title>
        <authorList>
            <person name="Li L."/>
            <person name="Zhang W."/>
            <person name="Zhang S."/>
            <person name="Song L."/>
            <person name="Sun Q."/>
            <person name="Zhang H."/>
            <person name="Xiang H."/>
            <person name="Dong X."/>
        </authorList>
    </citation>
    <scope>NUCLEOTIDE SEQUENCE</scope>
    <source>
        <strain evidence="2">ZWT</strain>
    </source>
</reference>
<dbReference type="InterPro" id="IPR029063">
    <property type="entry name" value="SAM-dependent_MTases_sf"/>
</dbReference>
<dbReference type="RefSeq" id="WP_250860893.1">
    <property type="nucleotide sequence ID" value="NZ_JAGSOJ010000004.1"/>
</dbReference>
<keyword evidence="2" id="KW-0489">Methyltransferase</keyword>